<dbReference type="PANTHER" id="PTHR11060">
    <property type="entry name" value="PROTEIN MEMO1"/>
    <property type="match status" value="1"/>
</dbReference>
<dbReference type="HAMAP" id="MF_00055">
    <property type="entry name" value="MEMO1"/>
    <property type="match status" value="1"/>
</dbReference>
<evidence type="ECO:0000313" key="3">
    <source>
        <dbReference type="EMBL" id="MCZ0857019.1"/>
    </source>
</evidence>
<accession>A0ABT4I5M8</accession>
<comment type="caution">
    <text evidence="3">The sequence shown here is derived from an EMBL/GenBank/DDBJ whole genome shotgun (WGS) entry which is preliminary data.</text>
</comment>
<protein>
    <recommendedName>
        <fullName evidence="2">MEMO1 family protein OHJ16_03015</fullName>
    </recommendedName>
</protein>
<dbReference type="CDD" id="cd07361">
    <property type="entry name" value="MEMO_like"/>
    <property type="match status" value="1"/>
</dbReference>
<evidence type="ECO:0000256" key="1">
    <source>
        <dbReference type="ARBA" id="ARBA00006315"/>
    </source>
</evidence>
<keyword evidence="4" id="KW-1185">Reference proteome</keyword>
<evidence type="ECO:0000256" key="2">
    <source>
        <dbReference type="HAMAP-Rule" id="MF_00055"/>
    </source>
</evidence>
<reference evidence="3" key="1">
    <citation type="submission" date="2022-10" db="EMBL/GenBank/DDBJ databases">
        <title>Genome sequence of Actinomyces israelii ATCC 10048.</title>
        <authorList>
            <person name="Watt R.M."/>
            <person name="Tong W.M."/>
        </authorList>
    </citation>
    <scope>NUCLEOTIDE SEQUENCE</scope>
    <source>
        <strain evidence="3">ATCC 10048</strain>
    </source>
</reference>
<dbReference type="EMBL" id="JAPTMY010000004">
    <property type="protein sequence ID" value="MCZ0857019.1"/>
    <property type="molecule type" value="Genomic_DNA"/>
</dbReference>
<dbReference type="PANTHER" id="PTHR11060:SF0">
    <property type="entry name" value="PROTEIN MEMO1"/>
    <property type="match status" value="1"/>
</dbReference>
<gene>
    <name evidence="3" type="primary">amrB</name>
    <name evidence="3" type="ORF">OHJ16_03015</name>
</gene>
<dbReference type="Gene3D" id="3.40.830.10">
    <property type="entry name" value="LigB-like"/>
    <property type="match status" value="1"/>
</dbReference>
<sequence length="278" mass="28919">MSQSSHQSQQVRPPAVAGLFYPAEPARLRADVEAMLQTARREVGAVGDTPPAALIVPHAGYVYSGPTAALAWAQAETLRGAVRRVVMLGPTHRVGVRALALPGCRAMDTPLGAVGVEVPPQVEALADAGLVVTRPDVHAAEHSLEVQLPFLAVVLPGVSVVPLAVGWVSPDRAAEAVRPFLGREDTLVVISSDLSHYLPQAEARRVDDATIERILALRADISHEEACGATGVDALLLAAVEQGLSPRLLGAATSADTIGTPDRVVGYAAIALYDQAGA</sequence>
<comment type="similarity">
    <text evidence="1 2">Belongs to the MEMO1 family.</text>
</comment>
<dbReference type="NCBIfam" id="TIGR04336">
    <property type="entry name" value="AmmeMemoSam_B"/>
    <property type="match status" value="1"/>
</dbReference>
<organism evidence="3 4">
    <name type="scientific">Actinomyces israelii</name>
    <dbReference type="NCBI Taxonomy" id="1659"/>
    <lineage>
        <taxon>Bacteria</taxon>
        <taxon>Bacillati</taxon>
        <taxon>Actinomycetota</taxon>
        <taxon>Actinomycetes</taxon>
        <taxon>Actinomycetales</taxon>
        <taxon>Actinomycetaceae</taxon>
        <taxon>Actinomyces</taxon>
    </lineage>
</organism>
<evidence type="ECO:0000313" key="4">
    <source>
        <dbReference type="Proteomes" id="UP001072034"/>
    </source>
</evidence>
<dbReference type="InterPro" id="IPR002737">
    <property type="entry name" value="MEMO1_fam"/>
</dbReference>
<dbReference type="RefSeq" id="WP_268916691.1">
    <property type="nucleotide sequence ID" value="NZ_JAPTMY010000004.1"/>
</dbReference>
<proteinExistence type="inferred from homology"/>
<name>A0ABT4I5M8_9ACTO</name>
<dbReference type="Pfam" id="PF01875">
    <property type="entry name" value="Memo"/>
    <property type="match status" value="1"/>
</dbReference>
<dbReference type="Proteomes" id="UP001072034">
    <property type="component" value="Unassembled WGS sequence"/>
</dbReference>